<feature type="signal peptide" evidence="1">
    <location>
        <begin position="1"/>
        <end position="15"/>
    </location>
</feature>
<dbReference type="OrthoDB" id="9984024at2759"/>
<dbReference type="STRING" id="655863.F0X8T9"/>
<dbReference type="GO" id="GO:0005975">
    <property type="term" value="P:carbohydrate metabolic process"/>
    <property type="evidence" value="ECO:0007669"/>
    <property type="project" value="InterPro"/>
</dbReference>
<proteinExistence type="predicted"/>
<dbReference type="RefSeq" id="XP_014175079.1">
    <property type="nucleotide sequence ID" value="XM_014319604.1"/>
</dbReference>
<dbReference type="Gene3D" id="1.50.10.20">
    <property type="match status" value="1"/>
</dbReference>
<dbReference type="SUPFAM" id="SSF48208">
    <property type="entry name" value="Six-hairpin glycosidases"/>
    <property type="match status" value="1"/>
</dbReference>
<feature type="chain" id="PRO_5013152840" evidence="1">
    <location>
        <begin position="16"/>
        <end position="415"/>
    </location>
</feature>
<dbReference type="InParanoid" id="F0X8T9"/>
<dbReference type="HOGENOM" id="CLU_028686_0_0_1"/>
<dbReference type="GeneID" id="25976791"/>
<keyword evidence="3" id="KW-1185">Reference proteome</keyword>
<dbReference type="eggNOG" id="ENOG502S4Z8">
    <property type="taxonomic scope" value="Eukaryota"/>
</dbReference>
<dbReference type="PANTHER" id="PTHR47791:SF1">
    <property type="entry name" value="ENDO MANNANASE, GH76 FAMILY (EUROFUNG)"/>
    <property type="match status" value="1"/>
</dbReference>
<dbReference type="PANTHER" id="PTHR47791">
    <property type="entry name" value="MEIOTICALLY UP-REGULATED GENE 191 PROTEIN"/>
    <property type="match status" value="1"/>
</dbReference>
<sequence>MVLLHGSSLVAQALALLGPRADSRAYTAQTVSAISTLQGWYDEADGLWNGTGWWNSANLLTTLADFALLDGDDATRLGLTAIMANTYAAAQGSGSQQTAVKVVDSTGLVRSSYVRTAVEVEAMPGSSSSLVAVHDTFSGFINNFYDDEGWWTLALIHAFDATNRTDYLVSAESIFADLHRGVSTDVCGGGIWWSKDHTYKNAIANELYLAAAASLANRVAGAAARVKYRDIAVGQWAWFRHSGMINAQGTVNDGLVIHENGSCSNNGATVWSYNQGVVLGGLVELHRALGGADLSLLPAAVAIARAGIDALSANGILHESCESGGGDCGSDGPTFKGVFLRNLHYLSQAGLSSRDRDYFRAYILQNADSIWLNDRDTTTNELGLVWSGPVSANGGPNTATHGSAVDCLVAAVAVV</sequence>
<dbReference type="Pfam" id="PF03663">
    <property type="entry name" value="Glyco_hydro_76"/>
    <property type="match status" value="1"/>
</dbReference>
<keyword evidence="1" id="KW-0732">Signal</keyword>
<dbReference type="AlphaFoldDB" id="F0X8T9"/>
<dbReference type="Proteomes" id="UP000007796">
    <property type="component" value="Unassembled WGS sequence"/>
</dbReference>
<dbReference type="InterPro" id="IPR005198">
    <property type="entry name" value="Glyco_hydro_76"/>
</dbReference>
<dbReference type="GO" id="GO:0016787">
    <property type="term" value="F:hydrolase activity"/>
    <property type="evidence" value="ECO:0007669"/>
    <property type="project" value="UniProtKB-KW"/>
</dbReference>
<dbReference type="InterPro" id="IPR008928">
    <property type="entry name" value="6-hairpin_glycosidase_sf"/>
</dbReference>
<dbReference type="EMBL" id="GL629735">
    <property type="protein sequence ID" value="EFX05597.1"/>
    <property type="molecule type" value="Genomic_DNA"/>
</dbReference>
<dbReference type="InterPro" id="IPR053169">
    <property type="entry name" value="MUG_Protein"/>
</dbReference>
<evidence type="ECO:0000256" key="1">
    <source>
        <dbReference type="SAM" id="SignalP"/>
    </source>
</evidence>
<evidence type="ECO:0000313" key="2">
    <source>
        <dbReference type="EMBL" id="EFX05597.1"/>
    </source>
</evidence>
<name>F0X8T9_GROCL</name>
<evidence type="ECO:0000313" key="3">
    <source>
        <dbReference type="Proteomes" id="UP000007796"/>
    </source>
</evidence>
<gene>
    <name evidence="2" type="ORF">CMQ_3666</name>
</gene>
<organism evidence="3">
    <name type="scientific">Grosmannia clavigera (strain kw1407 / UAMH 11150)</name>
    <name type="common">Blue stain fungus</name>
    <name type="synonym">Graphiocladiella clavigera</name>
    <dbReference type="NCBI Taxonomy" id="655863"/>
    <lineage>
        <taxon>Eukaryota</taxon>
        <taxon>Fungi</taxon>
        <taxon>Dikarya</taxon>
        <taxon>Ascomycota</taxon>
        <taxon>Pezizomycotina</taxon>
        <taxon>Sordariomycetes</taxon>
        <taxon>Sordariomycetidae</taxon>
        <taxon>Ophiostomatales</taxon>
        <taxon>Ophiostomataceae</taxon>
        <taxon>Leptographium</taxon>
    </lineage>
</organism>
<protein>
    <submittedName>
        <fullName evidence="2">Glycoside hydrolase, family 76</fullName>
    </submittedName>
</protein>
<keyword evidence="2" id="KW-0378">Hydrolase</keyword>
<accession>F0X8T9</accession>
<reference evidence="2 3" key="1">
    <citation type="journal article" date="2011" name="Proc. Natl. Acad. Sci. U.S.A.">
        <title>Genome and transcriptome analyses of the mountain pine beetle-fungal symbiont Grosmannia clavigera, a lodgepole pine pathogen.</title>
        <authorList>
            <person name="DiGuistini S."/>
            <person name="Wang Y."/>
            <person name="Liao N.Y."/>
            <person name="Taylor G."/>
            <person name="Tanguay P."/>
            <person name="Feau N."/>
            <person name="Henrissat B."/>
            <person name="Chan S.K."/>
            <person name="Hesse-Orce U."/>
            <person name="Alamouti S.M."/>
            <person name="Tsui C.K.M."/>
            <person name="Docking R.T."/>
            <person name="Levasseur A."/>
            <person name="Haridas S."/>
            <person name="Robertson G."/>
            <person name="Birol I."/>
            <person name="Holt R.A."/>
            <person name="Marra M.A."/>
            <person name="Hamelin R.C."/>
            <person name="Hirst M."/>
            <person name="Jones S.J.M."/>
            <person name="Bohlmann J."/>
            <person name="Breuil C."/>
        </authorList>
    </citation>
    <scope>NUCLEOTIDE SEQUENCE [LARGE SCALE GENOMIC DNA]</scope>
    <source>
        <strain evidence="3">kw1407 / UAMH 11150</strain>
    </source>
</reference>